<dbReference type="InterPro" id="IPR039863">
    <property type="entry name" value="DKK1-4"/>
</dbReference>
<comment type="similarity">
    <text evidence="2">Belongs to the dickkopf family.</text>
</comment>
<protein>
    <submittedName>
        <fullName evidence="12">DKK4 protein</fullName>
    </submittedName>
</protein>
<accession>A0ABS2Y8X0</accession>
<evidence type="ECO:0000256" key="6">
    <source>
        <dbReference type="ARBA" id="ARBA00022729"/>
    </source>
</evidence>
<evidence type="ECO:0000256" key="5">
    <source>
        <dbReference type="ARBA" id="ARBA00022687"/>
    </source>
</evidence>
<dbReference type="Gene3D" id="2.10.80.10">
    <property type="entry name" value="Lipase, subunit A"/>
    <property type="match status" value="1"/>
</dbReference>
<dbReference type="PANTHER" id="PTHR12113">
    <property type="entry name" value="DICKKOPF3-LIKE 3"/>
    <property type="match status" value="1"/>
</dbReference>
<dbReference type="InterPro" id="IPR048500">
    <property type="entry name" value="DIKK1/2/4_C-subdom1"/>
</dbReference>
<dbReference type="PANTHER" id="PTHR12113:SF10">
    <property type="entry name" value="DICKKOPF-RELATED PROTEIN 4"/>
    <property type="match status" value="1"/>
</dbReference>
<evidence type="ECO:0000259" key="10">
    <source>
        <dbReference type="Pfam" id="PF21479"/>
    </source>
</evidence>
<evidence type="ECO:0000256" key="2">
    <source>
        <dbReference type="ARBA" id="ARBA00010842"/>
    </source>
</evidence>
<gene>
    <name evidence="12" type="primary">Dkk4_1</name>
    <name evidence="12" type="ORF">GTO93_0021621</name>
</gene>
<feature type="compositionally biased region" description="Polar residues" evidence="8">
    <location>
        <begin position="1"/>
        <end position="10"/>
    </location>
</feature>
<sequence length="301" mass="32952">MTSPNEQISNKPYPRSKYPGRPAEPGGEYQDNKKARVLSGVNGVNGHQISPPLHFITPEKNNNKTLGSAPGKFARLRFFGISSKHEQVSLPLAVKRAYGSDSKACLILSQLDRCLTDSDCESKKFCQNTGGGESVCAACRPLRRRCQRNATCCPGTLCINDVCTQPEEGGVTTGLVPPVTRGRSGHHTLESKPKKQTNGKGLEGESCLRTADCAVGLCCARHFWEKICKPMLKEGEVCSKRGRKEAPQGRELFQRCDCMVGLACRPQNKGEESRKSRLRVCQGPTGQGNSGAKRPNRKRRH</sequence>
<keyword evidence="3" id="KW-0217">Developmental protein</keyword>
<dbReference type="CDD" id="cd23275">
    <property type="entry name" value="Dkk4_Cys2"/>
    <property type="match status" value="1"/>
</dbReference>
<keyword evidence="13" id="KW-1185">Reference proteome</keyword>
<proteinExistence type="inferred from homology"/>
<evidence type="ECO:0000256" key="3">
    <source>
        <dbReference type="ARBA" id="ARBA00022473"/>
    </source>
</evidence>
<feature type="domain" description="Dickkopf N-terminal cysteine-rich" evidence="9">
    <location>
        <begin position="113"/>
        <end position="164"/>
    </location>
</feature>
<organism evidence="12 13">
    <name type="scientific">Polyodon spathula</name>
    <name type="common">North American paddlefish</name>
    <name type="synonym">Squalus spathula</name>
    <dbReference type="NCBI Taxonomy" id="7913"/>
    <lineage>
        <taxon>Eukaryota</taxon>
        <taxon>Metazoa</taxon>
        <taxon>Chordata</taxon>
        <taxon>Craniata</taxon>
        <taxon>Vertebrata</taxon>
        <taxon>Euteleostomi</taxon>
        <taxon>Actinopterygii</taxon>
        <taxon>Chondrostei</taxon>
        <taxon>Acipenseriformes</taxon>
        <taxon>Polyodontidae</taxon>
        <taxon>Polyodon</taxon>
    </lineage>
</organism>
<dbReference type="InterPro" id="IPR006796">
    <property type="entry name" value="Dickkopf_N"/>
</dbReference>
<dbReference type="EMBL" id="JAAWVQ010124391">
    <property type="protein sequence ID" value="MBN3283167.1"/>
    <property type="molecule type" value="Genomic_DNA"/>
</dbReference>
<comment type="subcellular location">
    <subcellularLocation>
        <location evidence="1">Secreted</location>
    </subcellularLocation>
</comment>
<keyword evidence="5" id="KW-0879">Wnt signaling pathway</keyword>
<feature type="non-terminal residue" evidence="12">
    <location>
        <position position="301"/>
    </location>
</feature>
<dbReference type="Pfam" id="PF21481">
    <property type="entry name" value="DIKK1-2-4_C-subdom1"/>
    <property type="match status" value="1"/>
</dbReference>
<feature type="domain" description="Dickkopf-related protein 1/2/4 C-terminal subdomain 2" evidence="10">
    <location>
        <begin position="235"/>
        <end position="282"/>
    </location>
</feature>
<evidence type="ECO:0000259" key="9">
    <source>
        <dbReference type="Pfam" id="PF04706"/>
    </source>
</evidence>
<dbReference type="Proteomes" id="UP001166093">
    <property type="component" value="Unassembled WGS sequence"/>
</dbReference>
<evidence type="ECO:0000313" key="13">
    <source>
        <dbReference type="Proteomes" id="UP001166093"/>
    </source>
</evidence>
<evidence type="ECO:0000256" key="8">
    <source>
        <dbReference type="SAM" id="MobiDB-lite"/>
    </source>
</evidence>
<dbReference type="Pfam" id="PF04706">
    <property type="entry name" value="Dickkopf_N"/>
    <property type="match status" value="1"/>
</dbReference>
<feature type="domain" description="Dickkopf-related protein 1/2/4 C-terminal subdomain 1" evidence="11">
    <location>
        <begin position="203"/>
        <end position="232"/>
    </location>
</feature>
<feature type="region of interest" description="Disordered" evidence="8">
    <location>
        <begin position="174"/>
        <end position="203"/>
    </location>
</feature>
<feature type="region of interest" description="Disordered" evidence="8">
    <location>
        <begin position="1"/>
        <end position="31"/>
    </location>
</feature>
<comment type="caution">
    <text evidence="12">The sequence shown here is derived from an EMBL/GenBank/DDBJ whole genome shotgun (WGS) entry which is preliminary data.</text>
</comment>
<feature type="region of interest" description="Disordered" evidence="8">
    <location>
        <begin position="267"/>
        <end position="301"/>
    </location>
</feature>
<dbReference type="CDD" id="cd23013">
    <property type="entry name" value="Dkk4_Cys1"/>
    <property type="match status" value="1"/>
</dbReference>
<keyword evidence="7" id="KW-1015">Disulfide bond</keyword>
<evidence type="ECO:0000256" key="1">
    <source>
        <dbReference type="ARBA" id="ARBA00004613"/>
    </source>
</evidence>
<dbReference type="Pfam" id="PF21479">
    <property type="entry name" value="DIKK1-2-4_C-subdom2"/>
    <property type="match status" value="1"/>
</dbReference>
<feature type="non-terminal residue" evidence="12">
    <location>
        <position position="1"/>
    </location>
</feature>
<evidence type="ECO:0000259" key="11">
    <source>
        <dbReference type="Pfam" id="PF21481"/>
    </source>
</evidence>
<keyword evidence="4" id="KW-0964">Secreted</keyword>
<reference evidence="12" key="1">
    <citation type="journal article" date="2021" name="Cell">
        <title>Tracing the genetic footprints of vertebrate landing in non-teleost ray-finned fishes.</title>
        <authorList>
            <person name="Bi X."/>
            <person name="Wang K."/>
            <person name="Yang L."/>
            <person name="Pan H."/>
            <person name="Jiang H."/>
            <person name="Wei Q."/>
            <person name="Fang M."/>
            <person name="Yu H."/>
            <person name="Zhu C."/>
            <person name="Cai Y."/>
            <person name="He Y."/>
            <person name="Gan X."/>
            <person name="Zeng H."/>
            <person name="Yu D."/>
            <person name="Zhu Y."/>
            <person name="Jiang H."/>
            <person name="Qiu Q."/>
            <person name="Yang H."/>
            <person name="Zhang Y.E."/>
            <person name="Wang W."/>
            <person name="Zhu M."/>
            <person name="He S."/>
            <person name="Zhang G."/>
        </authorList>
    </citation>
    <scope>NUCLEOTIDE SEQUENCE</scope>
    <source>
        <strain evidence="12">Pddl_001</strain>
    </source>
</reference>
<dbReference type="InterPro" id="IPR048499">
    <property type="entry name" value="DIKK1/2/4_C-subdom2"/>
</dbReference>
<evidence type="ECO:0000256" key="4">
    <source>
        <dbReference type="ARBA" id="ARBA00022525"/>
    </source>
</evidence>
<keyword evidence="6" id="KW-0732">Signal</keyword>
<dbReference type="InterPro" id="IPR047299">
    <property type="entry name" value="Dkk4_Cys2"/>
</dbReference>
<name>A0ABS2Y8X0_POLSP</name>
<evidence type="ECO:0000256" key="7">
    <source>
        <dbReference type="ARBA" id="ARBA00023157"/>
    </source>
</evidence>
<evidence type="ECO:0000313" key="12">
    <source>
        <dbReference type="EMBL" id="MBN3283167.1"/>
    </source>
</evidence>